<evidence type="ECO:0000313" key="10">
    <source>
        <dbReference type="Proteomes" id="UP000067444"/>
    </source>
</evidence>
<dbReference type="InterPro" id="IPR027304">
    <property type="entry name" value="Trigger_fact/SurA_dom_sf"/>
</dbReference>
<dbReference type="SUPFAM" id="SSF109998">
    <property type="entry name" value="Triger factor/SurA peptide-binding domain-like"/>
    <property type="match status" value="1"/>
</dbReference>
<dbReference type="InterPro" id="IPR000297">
    <property type="entry name" value="PPIase_PpiC"/>
</dbReference>
<dbReference type="STRING" id="1458307.OSB_18450"/>
<protein>
    <recommendedName>
        <fullName evidence="1">Parvulin-like PPIase</fullName>
    </recommendedName>
    <alternativeName>
        <fullName evidence="7">Peptidyl-prolyl cis-trans isomerase plp</fullName>
    </alternativeName>
    <alternativeName>
        <fullName evidence="8">Rotamase plp</fullName>
    </alternativeName>
</protein>
<dbReference type="InterPro" id="IPR046357">
    <property type="entry name" value="PPIase_dom_sf"/>
</dbReference>
<keyword evidence="3" id="KW-0574">Periplasm</keyword>
<evidence type="ECO:0000256" key="4">
    <source>
        <dbReference type="ARBA" id="ARBA00023110"/>
    </source>
</evidence>
<dbReference type="GO" id="GO:0003755">
    <property type="term" value="F:peptidyl-prolyl cis-trans isomerase activity"/>
    <property type="evidence" value="ECO:0007669"/>
    <property type="project" value="UniProtKB-KW"/>
</dbReference>
<evidence type="ECO:0000256" key="3">
    <source>
        <dbReference type="ARBA" id="ARBA00022764"/>
    </source>
</evidence>
<gene>
    <name evidence="9" type="primary">surA</name>
    <name evidence="9" type="ORF">OSB_18450</name>
</gene>
<keyword evidence="2" id="KW-0732">Signal</keyword>
<dbReference type="InterPro" id="IPR015391">
    <property type="entry name" value="SurA_N"/>
</dbReference>
<dbReference type="PROSITE" id="PS50198">
    <property type="entry name" value="PPIC_PPIASE_2"/>
    <property type="match status" value="1"/>
</dbReference>
<evidence type="ECO:0000256" key="5">
    <source>
        <dbReference type="ARBA" id="ARBA00023186"/>
    </source>
</evidence>
<evidence type="ECO:0000256" key="1">
    <source>
        <dbReference type="ARBA" id="ARBA00018370"/>
    </source>
</evidence>
<dbReference type="SUPFAM" id="SSF54534">
    <property type="entry name" value="FKBP-like"/>
    <property type="match status" value="1"/>
</dbReference>
<dbReference type="PANTHER" id="PTHR47637:SF1">
    <property type="entry name" value="CHAPERONE SURA"/>
    <property type="match status" value="1"/>
</dbReference>
<dbReference type="Gene3D" id="3.10.50.40">
    <property type="match status" value="1"/>
</dbReference>
<organism evidence="9 10">
    <name type="scientific">Octadecabacter temperatus</name>
    <dbReference type="NCBI Taxonomy" id="1458307"/>
    <lineage>
        <taxon>Bacteria</taxon>
        <taxon>Pseudomonadati</taxon>
        <taxon>Pseudomonadota</taxon>
        <taxon>Alphaproteobacteria</taxon>
        <taxon>Rhodobacterales</taxon>
        <taxon>Roseobacteraceae</taxon>
        <taxon>Octadecabacter</taxon>
    </lineage>
</organism>
<dbReference type="AlphaFoldDB" id="A0A0K0Y661"/>
<evidence type="ECO:0000313" key="9">
    <source>
        <dbReference type="EMBL" id="AKS46386.1"/>
    </source>
</evidence>
<evidence type="ECO:0000256" key="6">
    <source>
        <dbReference type="ARBA" id="ARBA00023235"/>
    </source>
</evidence>
<dbReference type="OrthoDB" id="9791746at2"/>
<dbReference type="KEGG" id="otm:OSB_18450"/>
<keyword evidence="10" id="KW-1185">Reference proteome</keyword>
<evidence type="ECO:0000256" key="7">
    <source>
        <dbReference type="ARBA" id="ARBA00030642"/>
    </source>
</evidence>
<dbReference type="Proteomes" id="UP000067444">
    <property type="component" value="Chromosome"/>
</dbReference>
<proteinExistence type="predicted"/>
<name>A0A0K0Y661_9RHOB</name>
<sequence length="401" mass="43092">MRVLISAIATSLALMTPTFATAQFAPAITVNDSVVSEFEIDQRVAMLRIFRTPGNLEELAREQLVEDRLKLEALNSAGLRITDEGLRGAMAEFATRANMSLDQFITVLGQAGVSEETFRDFVRVNVSWRDYIRSRFSDRAQVSEADIDQALGQSGGSSSIEVLLSEIIIPAPPPRAQAAIATANRIAQLTSTSAFEAEARRVSALPSRTRGGRLDWLPITNYPAGLRGVLLDLSPGEVTAPIPITNGVALFQMRGVREVPSAAPEPAAIEYAAFYIAGGLSDAGLREAARVDARVDTCDDLYGVARGLPEDQLQRDVLPPAEIPADVALVLASLDAGETNYTLTRANGETLVFLMMCGRTPALGDGVDRETIRAQLLSQRLTTYADALLADLRAAATVTYP</sequence>
<evidence type="ECO:0000256" key="8">
    <source>
        <dbReference type="ARBA" id="ARBA00031484"/>
    </source>
</evidence>
<dbReference type="Gene3D" id="1.10.4030.10">
    <property type="entry name" value="Porin chaperone SurA, peptide-binding domain"/>
    <property type="match status" value="1"/>
</dbReference>
<accession>A0A0K0Y661</accession>
<keyword evidence="5" id="KW-0143">Chaperone</keyword>
<dbReference type="PANTHER" id="PTHR47637">
    <property type="entry name" value="CHAPERONE SURA"/>
    <property type="match status" value="1"/>
</dbReference>
<keyword evidence="6 9" id="KW-0413">Isomerase</keyword>
<dbReference type="RefSeq" id="WP_049834692.1">
    <property type="nucleotide sequence ID" value="NZ_CP012160.1"/>
</dbReference>
<dbReference type="Pfam" id="PF09312">
    <property type="entry name" value="SurA_N"/>
    <property type="match status" value="1"/>
</dbReference>
<evidence type="ECO:0000256" key="2">
    <source>
        <dbReference type="ARBA" id="ARBA00022729"/>
    </source>
</evidence>
<dbReference type="InterPro" id="IPR050280">
    <property type="entry name" value="OMP_Chaperone_SurA"/>
</dbReference>
<keyword evidence="4" id="KW-0697">Rotamase</keyword>
<dbReference type="PATRIC" id="fig|1458307.3.peg.1859"/>
<dbReference type="Pfam" id="PF00639">
    <property type="entry name" value="Rotamase"/>
    <property type="match status" value="1"/>
</dbReference>
<dbReference type="EMBL" id="CP012160">
    <property type="protein sequence ID" value="AKS46386.1"/>
    <property type="molecule type" value="Genomic_DNA"/>
</dbReference>
<reference evidence="9 10" key="1">
    <citation type="journal article" date="2015" name="Genome Announc.">
        <title>Closed Genome Sequence of Octadecabacter temperatus SB1, the First Mesophilic Species of the Genus Octadecabacter.</title>
        <authorList>
            <person name="Voget S."/>
            <person name="Billerbeck S."/>
            <person name="Simon M."/>
            <person name="Daniel R."/>
        </authorList>
    </citation>
    <scope>NUCLEOTIDE SEQUENCE [LARGE SCALE GENOMIC DNA]</scope>
    <source>
        <strain evidence="9 10">SB1</strain>
    </source>
</reference>